<dbReference type="Proteomes" id="UP000886595">
    <property type="component" value="Unassembled WGS sequence"/>
</dbReference>
<comment type="caution">
    <text evidence="2">The sequence shown here is derived from an EMBL/GenBank/DDBJ whole genome shotgun (WGS) entry which is preliminary data.</text>
</comment>
<organism evidence="2 3">
    <name type="scientific">Brassica carinata</name>
    <name type="common">Ethiopian mustard</name>
    <name type="synonym">Abyssinian cabbage</name>
    <dbReference type="NCBI Taxonomy" id="52824"/>
    <lineage>
        <taxon>Eukaryota</taxon>
        <taxon>Viridiplantae</taxon>
        <taxon>Streptophyta</taxon>
        <taxon>Embryophyta</taxon>
        <taxon>Tracheophyta</taxon>
        <taxon>Spermatophyta</taxon>
        <taxon>Magnoliopsida</taxon>
        <taxon>eudicotyledons</taxon>
        <taxon>Gunneridae</taxon>
        <taxon>Pentapetalae</taxon>
        <taxon>rosids</taxon>
        <taxon>malvids</taxon>
        <taxon>Brassicales</taxon>
        <taxon>Brassicaceae</taxon>
        <taxon>Brassiceae</taxon>
        <taxon>Brassica</taxon>
    </lineage>
</organism>
<proteinExistence type="predicted"/>
<feature type="compositionally biased region" description="Acidic residues" evidence="1">
    <location>
        <begin position="21"/>
        <end position="31"/>
    </location>
</feature>
<evidence type="ECO:0000313" key="3">
    <source>
        <dbReference type="Proteomes" id="UP000886595"/>
    </source>
</evidence>
<dbReference type="EMBL" id="JAAMPC010000002">
    <property type="protein sequence ID" value="KAG2324174.1"/>
    <property type="molecule type" value="Genomic_DNA"/>
</dbReference>
<feature type="compositionally biased region" description="Low complexity" evidence="1">
    <location>
        <begin position="1"/>
        <end position="12"/>
    </location>
</feature>
<protein>
    <submittedName>
        <fullName evidence="2">Uncharacterized protein</fullName>
    </submittedName>
</protein>
<reference evidence="2 3" key="1">
    <citation type="submission" date="2020-02" db="EMBL/GenBank/DDBJ databases">
        <authorList>
            <person name="Ma Q."/>
            <person name="Huang Y."/>
            <person name="Song X."/>
            <person name="Pei D."/>
        </authorList>
    </citation>
    <scope>NUCLEOTIDE SEQUENCE [LARGE SCALE GENOMIC DNA]</scope>
    <source>
        <strain evidence="2">Sxm20200214</strain>
        <tissue evidence="2">Leaf</tissue>
    </source>
</reference>
<name>A0A8X8B4X1_BRACI</name>
<feature type="region of interest" description="Disordered" evidence="1">
    <location>
        <begin position="1"/>
        <end position="45"/>
    </location>
</feature>
<evidence type="ECO:0000256" key="1">
    <source>
        <dbReference type="SAM" id="MobiDB-lite"/>
    </source>
</evidence>
<dbReference type="AlphaFoldDB" id="A0A8X8B4X1"/>
<gene>
    <name evidence="2" type="ORF">Bca52824_006902</name>
</gene>
<evidence type="ECO:0000313" key="2">
    <source>
        <dbReference type="EMBL" id="KAG2324174.1"/>
    </source>
</evidence>
<accession>A0A8X8B4X1</accession>
<sequence>MDRSLSSTSTSSDQVLVADDREAEEVSEGDGTDNTGREDMDNIGGLEVSSTSLDILVIEDTSFGKEGFFLSSPKLQFTKNFWVAGRFAPHISYNISKEEKSIVHEEFMNNISGGLCELIGDVDKSMSVNIDLMNRTEVERLRQVLGLWIHEMLALEITFKDNGNATNES</sequence>
<keyword evidence="3" id="KW-1185">Reference proteome</keyword>